<dbReference type="GeneID" id="84807967"/>
<keyword evidence="2 4" id="KW-0479">Metal-binding</keyword>
<dbReference type="GO" id="GO:0020037">
    <property type="term" value="F:heme binding"/>
    <property type="evidence" value="ECO:0007669"/>
    <property type="project" value="InterPro"/>
</dbReference>
<evidence type="ECO:0000256" key="4">
    <source>
        <dbReference type="PROSITE-ProRule" id="PRU00433"/>
    </source>
</evidence>
<dbReference type="PROSITE" id="PS51007">
    <property type="entry name" value="CYTC"/>
    <property type="match status" value="1"/>
</dbReference>
<protein>
    <submittedName>
        <fullName evidence="8">Cytochrome C</fullName>
    </submittedName>
</protein>
<accession>A0A250FNF4</accession>
<evidence type="ECO:0000313" key="9">
    <source>
        <dbReference type="Proteomes" id="UP000217250"/>
    </source>
</evidence>
<feature type="signal peptide" evidence="6">
    <location>
        <begin position="1"/>
        <end position="29"/>
    </location>
</feature>
<dbReference type="Pfam" id="PF00034">
    <property type="entry name" value="Cytochrom_C"/>
    <property type="match status" value="1"/>
</dbReference>
<dbReference type="KEGG" id="cgh:CGC50_05235"/>
<keyword evidence="6" id="KW-0732">Signal</keyword>
<evidence type="ECO:0000256" key="3">
    <source>
        <dbReference type="ARBA" id="ARBA00023004"/>
    </source>
</evidence>
<dbReference type="RefSeq" id="WP_095909977.1">
    <property type="nucleotide sequence ID" value="NZ_CAUOUD010000041.1"/>
</dbReference>
<evidence type="ECO:0000256" key="5">
    <source>
        <dbReference type="SAM" id="MobiDB-lite"/>
    </source>
</evidence>
<dbReference type="Gene3D" id="1.10.760.10">
    <property type="entry name" value="Cytochrome c-like domain"/>
    <property type="match status" value="1"/>
</dbReference>
<gene>
    <name evidence="8" type="ORF">CGC50_05235</name>
</gene>
<dbReference type="InterPro" id="IPR009056">
    <property type="entry name" value="Cyt_c-like_dom"/>
</dbReference>
<feature type="chain" id="PRO_5013281507" evidence="6">
    <location>
        <begin position="30"/>
        <end position="177"/>
    </location>
</feature>
<evidence type="ECO:0000256" key="2">
    <source>
        <dbReference type="ARBA" id="ARBA00022723"/>
    </source>
</evidence>
<proteinExistence type="predicted"/>
<dbReference type="Proteomes" id="UP000217250">
    <property type="component" value="Chromosome"/>
</dbReference>
<name>A0A250FNF4_9FLAO</name>
<dbReference type="EMBL" id="CP022386">
    <property type="protein sequence ID" value="ATA86623.1"/>
    <property type="molecule type" value="Genomic_DNA"/>
</dbReference>
<dbReference type="PROSITE" id="PS51257">
    <property type="entry name" value="PROKAR_LIPOPROTEIN"/>
    <property type="match status" value="1"/>
</dbReference>
<keyword evidence="3 4" id="KW-0408">Iron</keyword>
<dbReference type="GO" id="GO:0046872">
    <property type="term" value="F:metal ion binding"/>
    <property type="evidence" value="ECO:0007669"/>
    <property type="project" value="UniProtKB-KW"/>
</dbReference>
<feature type="domain" description="Cytochrome c" evidence="7">
    <location>
        <begin position="87"/>
        <end position="177"/>
    </location>
</feature>
<feature type="compositionally biased region" description="Low complexity" evidence="5">
    <location>
        <begin position="27"/>
        <end position="58"/>
    </location>
</feature>
<dbReference type="SUPFAM" id="SSF46626">
    <property type="entry name" value="Cytochrome c"/>
    <property type="match status" value="1"/>
</dbReference>
<reference evidence="9" key="1">
    <citation type="submission" date="2017-06" db="EMBL/GenBank/DDBJ databases">
        <title>Capnocytophaga spp. assemblies.</title>
        <authorList>
            <person name="Gulvik C.A."/>
        </authorList>
    </citation>
    <scope>NUCLEOTIDE SEQUENCE [LARGE SCALE GENOMIC DNA]</scope>
    <source>
        <strain evidence="9">H1496</strain>
    </source>
</reference>
<evidence type="ECO:0000256" key="1">
    <source>
        <dbReference type="ARBA" id="ARBA00022617"/>
    </source>
</evidence>
<dbReference type="InterPro" id="IPR036909">
    <property type="entry name" value="Cyt_c-like_dom_sf"/>
</dbReference>
<dbReference type="OrthoDB" id="955119at2"/>
<evidence type="ECO:0000256" key="6">
    <source>
        <dbReference type="SAM" id="SignalP"/>
    </source>
</evidence>
<evidence type="ECO:0000313" key="8">
    <source>
        <dbReference type="EMBL" id="ATA86623.1"/>
    </source>
</evidence>
<dbReference type="AlphaFoldDB" id="A0A250FNF4"/>
<organism evidence="8 9">
    <name type="scientific">Capnocytophaga gingivalis</name>
    <dbReference type="NCBI Taxonomy" id="1017"/>
    <lineage>
        <taxon>Bacteria</taxon>
        <taxon>Pseudomonadati</taxon>
        <taxon>Bacteroidota</taxon>
        <taxon>Flavobacteriia</taxon>
        <taxon>Flavobacteriales</taxon>
        <taxon>Flavobacteriaceae</taxon>
        <taxon>Capnocytophaga</taxon>
    </lineage>
</organism>
<sequence>MKSVKLTLAVLATMAMVSCGGGSSNGDNANTDNSTPSTTTETPAATNTPATETPAAPTGGAGVDLSNKGIGPVKAVNPPLGNTVDQALAAKGQELFKLNCTACHKPTKKFIGPAPKGILERRSPEWVMNMILNPEEMIANDPIAKQLLVEANGSPMANQHLTEEQARAVLEYFRTIE</sequence>
<dbReference type="GO" id="GO:0009055">
    <property type="term" value="F:electron transfer activity"/>
    <property type="evidence" value="ECO:0007669"/>
    <property type="project" value="InterPro"/>
</dbReference>
<evidence type="ECO:0000259" key="7">
    <source>
        <dbReference type="PROSITE" id="PS51007"/>
    </source>
</evidence>
<keyword evidence="1 4" id="KW-0349">Heme</keyword>
<feature type="region of interest" description="Disordered" evidence="5">
    <location>
        <begin position="20"/>
        <end position="66"/>
    </location>
</feature>